<dbReference type="InterPro" id="IPR046342">
    <property type="entry name" value="CBS_dom_sf"/>
</dbReference>
<dbReference type="EMBL" id="JAGFNZ010000003">
    <property type="protein sequence ID" value="MBW7572980.1"/>
    <property type="molecule type" value="Genomic_DNA"/>
</dbReference>
<comment type="subunit">
    <text evidence="8">The complex is probably composed of two ATP-binding proteins, two transmembrane proteins and a solute-binding protein.</text>
</comment>
<dbReference type="Gene3D" id="3.40.50.300">
    <property type="entry name" value="P-loop containing nucleotide triphosphate hydrolases"/>
    <property type="match status" value="1"/>
</dbReference>
<name>A0ABS7DNW0_9FIRM</name>
<dbReference type="Pfam" id="PF00005">
    <property type="entry name" value="ABC_tran"/>
    <property type="match status" value="1"/>
</dbReference>
<dbReference type="InterPro" id="IPR003593">
    <property type="entry name" value="AAA+_ATPase"/>
</dbReference>
<feature type="domain" description="CBS" evidence="10">
    <location>
        <begin position="254"/>
        <end position="310"/>
    </location>
</feature>
<keyword evidence="6 7" id="KW-0129">CBS domain</keyword>
<dbReference type="PROSITE" id="PS51371">
    <property type="entry name" value="CBS"/>
    <property type="match status" value="2"/>
</dbReference>
<dbReference type="SMART" id="SM00116">
    <property type="entry name" value="CBS"/>
    <property type="match status" value="2"/>
</dbReference>
<comment type="catalytic activity">
    <reaction evidence="8">
        <text>a quaternary ammonium(out) + ATP + H2O = a quaternary ammonium(in) + ADP + phosphate + H(+)</text>
        <dbReference type="Rhea" id="RHEA:11036"/>
        <dbReference type="ChEBI" id="CHEBI:15377"/>
        <dbReference type="ChEBI" id="CHEBI:15378"/>
        <dbReference type="ChEBI" id="CHEBI:30616"/>
        <dbReference type="ChEBI" id="CHEBI:35267"/>
        <dbReference type="ChEBI" id="CHEBI:43474"/>
        <dbReference type="ChEBI" id="CHEBI:456216"/>
    </reaction>
</comment>
<evidence type="ECO:0000256" key="7">
    <source>
        <dbReference type="PROSITE-ProRule" id="PRU00703"/>
    </source>
</evidence>
<dbReference type="SMART" id="SM00382">
    <property type="entry name" value="AAA"/>
    <property type="match status" value="1"/>
</dbReference>
<dbReference type="Pfam" id="PF00571">
    <property type="entry name" value="CBS"/>
    <property type="match status" value="2"/>
</dbReference>
<keyword evidence="8" id="KW-0997">Cell inner membrane</keyword>
<evidence type="ECO:0000259" key="9">
    <source>
        <dbReference type="PROSITE" id="PS50893"/>
    </source>
</evidence>
<dbReference type="NCBIfam" id="TIGR01186">
    <property type="entry name" value="proV"/>
    <property type="match status" value="1"/>
</dbReference>
<feature type="domain" description="ABC transporter" evidence="9">
    <location>
        <begin position="2"/>
        <end position="236"/>
    </location>
</feature>
<keyword evidence="3" id="KW-0677">Repeat</keyword>
<sequence>MIEYKNVSKSYGKQKVVKDLSLKIPDGEFVVLIGPSGCGKTTTLKMLNRLIEMDSGSISIDGKNIMEMNPEKLRSHIGYVIQQIGLFPNMTVEENICVVPRLLKWDKEKSRRRAKELLELVNMPYETYAHKYPNEMSGGQQQRIGVLRALAAEPPIILMDEPFGALDPITRDSLQDEVKSLQQRLGKTVIFVTHDMDEALKMADTVVFMSEGQILQADTPEGILRAPANDTVREFMGKHVHNFSQNQLACSDLMKTNVAKVTQDRKTLECVNMMSRREIDSLVVVDQQERYLGVLLIETVNERGKAGDSIKDLITVDFPTVTPDTPAKTAFDIISGQRAEYVVVLTDDKKVAGIITKTSMSKALASVVWGDGQ</sequence>
<keyword evidence="2 8" id="KW-0813">Transport</keyword>
<dbReference type="InterPro" id="IPR017871">
    <property type="entry name" value="ABC_transporter-like_CS"/>
</dbReference>
<evidence type="ECO:0000256" key="8">
    <source>
        <dbReference type="RuleBase" id="RU369116"/>
    </source>
</evidence>
<dbReference type="PANTHER" id="PTHR43117">
    <property type="entry name" value="OSMOPROTECTANT IMPORT ATP-BINDING PROTEIN OSMV"/>
    <property type="match status" value="1"/>
</dbReference>
<proteinExistence type="inferred from homology"/>
<dbReference type="InterPro" id="IPR000644">
    <property type="entry name" value="CBS_dom"/>
</dbReference>
<reference evidence="11 12" key="1">
    <citation type="submission" date="2021-03" db="EMBL/GenBank/DDBJ databases">
        <title>Caproiciproducens sp. nov. isolated from feces of cow.</title>
        <authorList>
            <person name="Choi J.-Y."/>
        </authorList>
    </citation>
    <scope>NUCLEOTIDE SEQUENCE [LARGE SCALE GENOMIC DNA]</scope>
    <source>
        <strain evidence="11 12">AGMB10547</strain>
    </source>
</reference>
<dbReference type="Proteomes" id="UP000719942">
    <property type="component" value="Unassembled WGS sequence"/>
</dbReference>
<dbReference type="RefSeq" id="WP_219965389.1">
    <property type="nucleotide sequence ID" value="NZ_JAGFNZ010000003.1"/>
</dbReference>
<dbReference type="InterPro" id="IPR003439">
    <property type="entry name" value="ABC_transporter-like_ATP-bd"/>
</dbReference>
<dbReference type="EC" id="7.6.2.9" evidence="8"/>
<keyword evidence="4 8" id="KW-0547">Nucleotide-binding</keyword>
<evidence type="ECO:0000256" key="3">
    <source>
        <dbReference type="ARBA" id="ARBA00022737"/>
    </source>
</evidence>
<keyword evidence="8" id="KW-1003">Cell membrane</keyword>
<feature type="domain" description="CBS" evidence="10">
    <location>
        <begin position="313"/>
        <end position="373"/>
    </location>
</feature>
<evidence type="ECO:0000256" key="1">
    <source>
        <dbReference type="ARBA" id="ARBA00005417"/>
    </source>
</evidence>
<comment type="caution">
    <text evidence="11">The sequence shown here is derived from an EMBL/GenBank/DDBJ whole genome shotgun (WGS) entry which is preliminary data.</text>
</comment>
<dbReference type="InterPro" id="IPR027417">
    <property type="entry name" value="P-loop_NTPase"/>
</dbReference>
<dbReference type="SUPFAM" id="SSF54631">
    <property type="entry name" value="CBS-domain pair"/>
    <property type="match status" value="1"/>
</dbReference>
<dbReference type="SUPFAM" id="SSF52540">
    <property type="entry name" value="P-loop containing nucleoside triphosphate hydrolases"/>
    <property type="match status" value="1"/>
</dbReference>
<dbReference type="Gene3D" id="3.10.580.10">
    <property type="entry name" value="CBS-domain"/>
    <property type="match status" value="1"/>
</dbReference>
<keyword evidence="8" id="KW-0472">Membrane</keyword>
<evidence type="ECO:0000256" key="5">
    <source>
        <dbReference type="ARBA" id="ARBA00022840"/>
    </source>
</evidence>
<protein>
    <recommendedName>
        <fullName evidence="8">Quaternary amine transport ATP-binding protein</fullName>
        <ecNumber evidence="8">7.6.2.9</ecNumber>
    </recommendedName>
</protein>
<comment type="subcellular location">
    <subcellularLocation>
        <location evidence="8">Cell inner membrane</location>
        <topology evidence="8">Peripheral membrane protein</topology>
    </subcellularLocation>
</comment>
<dbReference type="GO" id="GO:0005524">
    <property type="term" value="F:ATP binding"/>
    <property type="evidence" value="ECO:0007669"/>
    <property type="project" value="UniProtKB-KW"/>
</dbReference>
<accession>A0ABS7DNW0</accession>
<evidence type="ECO:0000259" key="10">
    <source>
        <dbReference type="PROSITE" id="PS51371"/>
    </source>
</evidence>
<keyword evidence="5 8" id="KW-0067">ATP-binding</keyword>
<organism evidence="11 12">
    <name type="scientific">Caproiciproducens faecalis</name>
    <dbReference type="NCBI Taxonomy" id="2820301"/>
    <lineage>
        <taxon>Bacteria</taxon>
        <taxon>Bacillati</taxon>
        <taxon>Bacillota</taxon>
        <taxon>Clostridia</taxon>
        <taxon>Eubacteriales</taxon>
        <taxon>Acutalibacteraceae</taxon>
        <taxon>Caproiciproducens</taxon>
    </lineage>
</organism>
<dbReference type="PROSITE" id="PS50893">
    <property type="entry name" value="ABC_TRANSPORTER_2"/>
    <property type="match status" value="1"/>
</dbReference>
<evidence type="ECO:0000256" key="6">
    <source>
        <dbReference type="ARBA" id="ARBA00023122"/>
    </source>
</evidence>
<evidence type="ECO:0000313" key="11">
    <source>
        <dbReference type="EMBL" id="MBW7572980.1"/>
    </source>
</evidence>
<gene>
    <name evidence="11" type="ORF">J5W02_09150</name>
</gene>
<evidence type="ECO:0000256" key="2">
    <source>
        <dbReference type="ARBA" id="ARBA00022448"/>
    </source>
</evidence>
<dbReference type="PROSITE" id="PS00211">
    <property type="entry name" value="ABC_TRANSPORTER_1"/>
    <property type="match status" value="1"/>
</dbReference>
<keyword evidence="12" id="KW-1185">Reference proteome</keyword>
<evidence type="ECO:0000256" key="4">
    <source>
        <dbReference type="ARBA" id="ARBA00022741"/>
    </source>
</evidence>
<comment type="similarity">
    <text evidence="1 8">Belongs to the ABC transporter superfamily.</text>
</comment>
<dbReference type="InterPro" id="IPR005892">
    <property type="entry name" value="Gly-betaine_transp_ATP-bd"/>
</dbReference>
<dbReference type="PANTHER" id="PTHR43117:SF3">
    <property type="entry name" value="CHOLINE TRANSPORT ATP-BINDING PROTEIN OPUBA"/>
    <property type="match status" value="1"/>
</dbReference>
<evidence type="ECO:0000313" key="12">
    <source>
        <dbReference type="Proteomes" id="UP000719942"/>
    </source>
</evidence>